<feature type="region of interest" description="Disordered" evidence="1">
    <location>
        <begin position="1"/>
        <end position="27"/>
    </location>
</feature>
<feature type="compositionally biased region" description="Basic and acidic residues" evidence="1">
    <location>
        <begin position="103"/>
        <end position="120"/>
    </location>
</feature>
<accession>A0A1H8ZVX6</accession>
<dbReference type="RefSeq" id="WP_090612037.1">
    <property type="nucleotide sequence ID" value="NZ_FOFD01000001.1"/>
</dbReference>
<keyword evidence="3" id="KW-1185">Reference proteome</keyword>
<feature type="region of interest" description="Disordered" evidence="1">
    <location>
        <begin position="89"/>
        <end position="130"/>
    </location>
</feature>
<dbReference type="STRING" id="1186196.SAMN04489841_0279"/>
<dbReference type="OrthoDB" id="188378at2157"/>
<proteinExistence type="predicted"/>
<dbReference type="Proteomes" id="UP000199114">
    <property type="component" value="Unassembled WGS sequence"/>
</dbReference>
<dbReference type="EMBL" id="FOFD01000001">
    <property type="protein sequence ID" value="SEP68600.1"/>
    <property type="molecule type" value="Genomic_DNA"/>
</dbReference>
<sequence>MSNDDTRGNESPDRPDESQRQTTDYRPILEHLDTQITDLLETITDDETVDQTTRLKAKRHCRELRAELEWLGRDLLEGEGWRVPRRTDRRDGITTVSGPIEAALERAEWDDRDRGRTEDGRTDEEGETDE</sequence>
<feature type="compositionally biased region" description="Acidic residues" evidence="1">
    <location>
        <begin position="121"/>
        <end position="130"/>
    </location>
</feature>
<evidence type="ECO:0000313" key="3">
    <source>
        <dbReference type="Proteomes" id="UP000199114"/>
    </source>
</evidence>
<gene>
    <name evidence="2" type="ORF">SAMN04489841_0279</name>
</gene>
<name>A0A1H8ZVX6_9EURY</name>
<evidence type="ECO:0000313" key="2">
    <source>
        <dbReference type="EMBL" id="SEP68600.1"/>
    </source>
</evidence>
<dbReference type="AlphaFoldDB" id="A0A1H8ZVX6"/>
<organism evidence="2 3">
    <name type="scientific">Natrinema salaciae</name>
    <dbReference type="NCBI Taxonomy" id="1186196"/>
    <lineage>
        <taxon>Archaea</taxon>
        <taxon>Methanobacteriati</taxon>
        <taxon>Methanobacteriota</taxon>
        <taxon>Stenosarchaea group</taxon>
        <taxon>Halobacteria</taxon>
        <taxon>Halobacteriales</taxon>
        <taxon>Natrialbaceae</taxon>
        <taxon>Natrinema</taxon>
    </lineage>
</organism>
<evidence type="ECO:0000256" key="1">
    <source>
        <dbReference type="SAM" id="MobiDB-lite"/>
    </source>
</evidence>
<reference evidence="3" key="1">
    <citation type="submission" date="2016-10" db="EMBL/GenBank/DDBJ databases">
        <authorList>
            <person name="Varghese N."/>
            <person name="Submissions S."/>
        </authorList>
    </citation>
    <scope>NUCLEOTIDE SEQUENCE [LARGE SCALE GENOMIC DNA]</scope>
    <source>
        <strain evidence="3">DSM 25055</strain>
    </source>
</reference>
<protein>
    <submittedName>
        <fullName evidence="2">Uncharacterized protein</fullName>
    </submittedName>
</protein>
<feature type="compositionally biased region" description="Basic and acidic residues" evidence="1">
    <location>
        <begin position="1"/>
        <end position="19"/>
    </location>
</feature>